<comment type="similarity">
    <text evidence="3">Belongs to the SecA family.</text>
</comment>
<gene>
    <name evidence="20" type="ORF">METZ01_LOCUS15573</name>
</gene>
<dbReference type="GO" id="GO:0017038">
    <property type="term" value="P:protein import"/>
    <property type="evidence" value="ECO:0007669"/>
    <property type="project" value="InterPro"/>
</dbReference>
<dbReference type="SMART" id="SM00957">
    <property type="entry name" value="SecA_DEAD"/>
    <property type="match status" value="1"/>
</dbReference>
<dbReference type="InterPro" id="IPR027417">
    <property type="entry name" value="P-loop_NTPase"/>
</dbReference>
<dbReference type="GO" id="GO:0046872">
    <property type="term" value="F:metal ion binding"/>
    <property type="evidence" value="ECO:0007669"/>
    <property type="project" value="UniProtKB-KW"/>
</dbReference>
<proteinExistence type="inferred from homology"/>
<evidence type="ECO:0000256" key="15">
    <source>
        <dbReference type="SAM" id="Coils"/>
    </source>
</evidence>
<dbReference type="EMBL" id="UINC01000888">
    <property type="protein sequence ID" value="SUZ62719.1"/>
    <property type="molecule type" value="Genomic_DNA"/>
</dbReference>
<dbReference type="NCBIfam" id="NF009538">
    <property type="entry name" value="PRK12904.1"/>
    <property type="match status" value="1"/>
</dbReference>
<evidence type="ECO:0000256" key="3">
    <source>
        <dbReference type="ARBA" id="ARBA00007650"/>
    </source>
</evidence>
<evidence type="ECO:0000256" key="1">
    <source>
        <dbReference type="ARBA" id="ARBA00001947"/>
    </source>
</evidence>
<accession>A0A381P8Z9</accession>
<evidence type="ECO:0000256" key="12">
    <source>
        <dbReference type="ARBA" id="ARBA00022967"/>
    </source>
</evidence>
<evidence type="ECO:0000256" key="16">
    <source>
        <dbReference type="SAM" id="MobiDB-lite"/>
    </source>
</evidence>
<dbReference type="PANTHER" id="PTHR30612">
    <property type="entry name" value="SECA INNER MEMBRANE COMPONENT OF SEC PROTEIN SECRETION SYSTEM"/>
    <property type="match status" value="1"/>
</dbReference>
<dbReference type="Pfam" id="PF07517">
    <property type="entry name" value="SecA_DEAD"/>
    <property type="match status" value="1"/>
</dbReference>
<dbReference type="Pfam" id="PF02810">
    <property type="entry name" value="SEC-C"/>
    <property type="match status" value="1"/>
</dbReference>
<dbReference type="InterPro" id="IPR011116">
    <property type="entry name" value="SecA_Wing/Scaffold"/>
</dbReference>
<dbReference type="Pfam" id="PF21090">
    <property type="entry name" value="P-loop_SecA"/>
    <property type="match status" value="1"/>
</dbReference>
<evidence type="ECO:0000259" key="18">
    <source>
        <dbReference type="PROSITE" id="PS51194"/>
    </source>
</evidence>
<dbReference type="InterPro" id="IPR036670">
    <property type="entry name" value="SecA_X-link_sf"/>
</dbReference>
<keyword evidence="10" id="KW-0067">ATP-binding</keyword>
<comment type="cofactor">
    <cofactor evidence="1">
        <name>Zn(2+)</name>
        <dbReference type="ChEBI" id="CHEBI:29105"/>
    </cofactor>
</comment>
<feature type="coiled-coil region" evidence="15">
    <location>
        <begin position="21"/>
        <end position="101"/>
    </location>
</feature>
<dbReference type="PROSITE" id="PS51196">
    <property type="entry name" value="SECA_MOTOR_DEAD"/>
    <property type="match status" value="1"/>
</dbReference>
<dbReference type="Pfam" id="PF07516">
    <property type="entry name" value="SecA_SW"/>
    <property type="match status" value="1"/>
</dbReference>
<dbReference type="PROSITE" id="PS51194">
    <property type="entry name" value="HELICASE_CTER"/>
    <property type="match status" value="1"/>
</dbReference>
<evidence type="ECO:0000256" key="8">
    <source>
        <dbReference type="ARBA" id="ARBA00022741"/>
    </source>
</evidence>
<dbReference type="GO" id="GO:0031522">
    <property type="term" value="C:cell envelope Sec protein transport complex"/>
    <property type="evidence" value="ECO:0007669"/>
    <property type="project" value="TreeGrafter"/>
</dbReference>
<dbReference type="GO" id="GO:0006886">
    <property type="term" value="P:intracellular protein transport"/>
    <property type="evidence" value="ECO:0007669"/>
    <property type="project" value="InterPro"/>
</dbReference>
<dbReference type="AlphaFoldDB" id="A0A381P8Z9"/>
<dbReference type="GO" id="GO:0005524">
    <property type="term" value="F:ATP binding"/>
    <property type="evidence" value="ECO:0007669"/>
    <property type="project" value="UniProtKB-KW"/>
</dbReference>
<sequence>MLKSVVKRILGSRHIREAKKLQPLVDEINELFEEYQSLSEEQLKAKTEEFRARIADATAEIKAEMEELREEKRHSEDPLKRQELQEALAALDERMVAKTRDALEEILPEAFAAVKETCRRLLGTEVTVTGQKQLWDMVPYDVQLIGAIALHRGKVAEMATGEGKTLVATMPLYLNALVGEGSHLVTVNTYLAQRDAEWMGYIYTYLGLTVDCIDKYEPHSPERTAGYGSDITYGTNNEFGFDYLRDNMVHALEQRVQRRHWYAIIDEVDSILIDEARTPLIISGPVGRDTATPFKKYNSLVGNLYKKQTRLVSEHIAAAEKELEAGNEFEAGEKLLAAKRGGPRNKRLLKIFADDPGLQKLVLKVEADYMREKRLFEIDELLFFAMDEKGHAVHLSDAGLDELSPGDPEAFVVPDPSEAMGKIQEDESLSVDAKREMTARVEAEYATKSEKIHIIHQLLKAYTLFQKDEKYIIGGGGEVVIVDEFTGRQMSGRRWSDGLHQAVEAKEGVEIKGETQTLATITIQNYFRMYDKLAGMTGTAETEETEFHQIYKLDVFVIPTNRPIIRDDRDDLIFRTKREKYQALMDEIERLHLMELPVLVGTTNVEISETLSRMLKRRGVTHNVLNAKQHKKESEIVAEAGQAGAVTIATNMAGRGTDIKLGEGVVESRTVGWAKERSLDLAELVPVDPTQEVEFESKPDDFVIQVGGLQILGSERHESRRIDRQLRGRSGRQGDPGSSQFFISVEDDLMRLFVGDRLANAMDKLGASEGEVITHPMVTRAIETAQKRVESNNFESRKRLLDYDDVMNQQREVIYDRRLFALEGGEDLKGEMWEMIEHNVQSTVDEYLESEHEEEWDLSGLKRRITLDYFTALKGLPDEADEDHGLEVHEIHQMAVDAVHEQFHRKIDGFGEHAEGVTSYIMLSVIDGKWKDHLYDLDHLKASIGFRGWGQKDPLVEYKKEAYEMFVDLMDDLRGTVGNLLFKAQIGQPRQQPPPQPQKIQYSGPTEDGTGTGALAQAAAARRAQTQQGNGGTVDDLGMAKSARSGEGGGGRTVPLGSVGGVPSPQDPRELATNRGEERVREPVTAIKEPGRNEACPCGSGKKYKKCHGRGA</sequence>
<dbReference type="InterPro" id="IPR011115">
    <property type="entry name" value="SecA_DEAD"/>
</dbReference>
<evidence type="ECO:0000256" key="9">
    <source>
        <dbReference type="ARBA" id="ARBA00022833"/>
    </source>
</evidence>
<evidence type="ECO:0000256" key="10">
    <source>
        <dbReference type="ARBA" id="ARBA00022840"/>
    </source>
</evidence>
<keyword evidence="13" id="KW-0811">Translocation</keyword>
<dbReference type="SUPFAM" id="SSF52540">
    <property type="entry name" value="P-loop containing nucleoside triphosphate hydrolases"/>
    <property type="match status" value="2"/>
</dbReference>
<name>A0A381P8Z9_9ZZZZ</name>
<dbReference type="SUPFAM" id="SSF81886">
    <property type="entry name" value="Helical scaffold and wing domains of SecA"/>
    <property type="match status" value="1"/>
</dbReference>
<dbReference type="Gene3D" id="3.10.450.50">
    <property type="match status" value="1"/>
</dbReference>
<dbReference type="NCBIfam" id="TIGR00963">
    <property type="entry name" value="secA"/>
    <property type="match status" value="1"/>
</dbReference>
<keyword evidence="14" id="KW-0472">Membrane</keyword>
<dbReference type="PROSITE" id="PS01312">
    <property type="entry name" value="SECA"/>
    <property type="match status" value="1"/>
</dbReference>
<evidence type="ECO:0000256" key="7">
    <source>
        <dbReference type="ARBA" id="ARBA00022723"/>
    </source>
</evidence>
<dbReference type="InterPro" id="IPR000185">
    <property type="entry name" value="SecA"/>
</dbReference>
<dbReference type="GO" id="GO:0005886">
    <property type="term" value="C:plasma membrane"/>
    <property type="evidence" value="ECO:0007669"/>
    <property type="project" value="TreeGrafter"/>
</dbReference>
<dbReference type="Gene3D" id="3.40.50.300">
    <property type="entry name" value="P-loop containing nucleotide triphosphate hydrolases"/>
    <property type="match status" value="2"/>
</dbReference>
<keyword evidence="11" id="KW-0653">Protein transport</keyword>
<reference evidence="20" key="1">
    <citation type="submission" date="2018-05" db="EMBL/GenBank/DDBJ databases">
        <authorList>
            <person name="Lanie J.A."/>
            <person name="Ng W.-L."/>
            <person name="Kazmierczak K.M."/>
            <person name="Andrzejewski T.M."/>
            <person name="Davidsen T.M."/>
            <person name="Wayne K.J."/>
            <person name="Tettelin H."/>
            <person name="Glass J.I."/>
            <person name="Rusch D."/>
            <person name="Podicherti R."/>
            <person name="Tsui H.-C.T."/>
            <person name="Winkler M.E."/>
        </authorList>
    </citation>
    <scope>NUCLEOTIDE SEQUENCE</scope>
</reference>
<dbReference type="InterPro" id="IPR004027">
    <property type="entry name" value="SEC_C_motif"/>
</dbReference>
<dbReference type="HAMAP" id="MF_01382">
    <property type="entry name" value="SecA"/>
    <property type="match status" value="1"/>
</dbReference>
<feature type="domain" description="SecA family profile" evidence="19">
    <location>
        <begin position="3"/>
        <end position="774"/>
    </location>
</feature>
<dbReference type="InterPro" id="IPR044722">
    <property type="entry name" value="SecA_SF2_C"/>
</dbReference>
<dbReference type="InterPro" id="IPR011130">
    <property type="entry name" value="SecA_preprotein_X-link_dom"/>
</dbReference>
<dbReference type="CDD" id="cd18803">
    <property type="entry name" value="SF2_C_secA"/>
    <property type="match status" value="1"/>
</dbReference>
<evidence type="ECO:0000256" key="14">
    <source>
        <dbReference type="ARBA" id="ARBA00023136"/>
    </source>
</evidence>
<keyword evidence="15" id="KW-0175">Coiled coil</keyword>
<keyword evidence="8" id="KW-0547">Nucleotide-binding</keyword>
<evidence type="ECO:0000313" key="20">
    <source>
        <dbReference type="EMBL" id="SUZ62719.1"/>
    </source>
</evidence>
<evidence type="ECO:0000259" key="19">
    <source>
        <dbReference type="PROSITE" id="PS51196"/>
    </source>
</evidence>
<dbReference type="Pfam" id="PF01043">
    <property type="entry name" value="SecA_PP_bind"/>
    <property type="match status" value="1"/>
</dbReference>
<keyword evidence="7" id="KW-0479">Metal-binding</keyword>
<dbReference type="CDD" id="cd17928">
    <property type="entry name" value="DEXDc_SecA"/>
    <property type="match status" value="1"/>
</dbReference>
<feature type="domain" description="Helicase C-terminal" evidence="18">
    <location>
        <begin position="587"/>
        <end position="790"/>
    </location>
</feature>
<keyword evidence="9" id="KW-0862">Zinc</keyword>
<dbReference type="PRINTS" id="PR00906">
    <property type="entry name" value="SECA"/>
</dbReference>
<evidence type="ECO:0000259" key="17">
    <source>
        <dbReference type="PROSITE" id="PS51192"/>
    </source>
</evidence>
<evidence type="ECO:0000256" key="13">
    <source>
        <dbReference type="ARBA" id="ARBA00023010"/>
    </source>
</evidence>
<keyword evidence="6" id="KW-0963">Cytoplasm</keyword>
<keyword evidence="12" id="KW-1278">Translocase</keyword>
<dbReference type="FunFam" id="3.40.50.300:FF:000113">
    <property type="entry name" value="Preprotein translocase subunit SecA"/>
    <property type="match status" value="1"/>
</dbReference>
<evidence type="ECO:0000256" key="6">
    <source>
        <dbReference type="ARBA" id="ARBA00022490"/>
    </source>
</evidence>
<dbReference type="FunFam" id="3.40.50.300:FF:000246">
    <property type="entry name" value="Preprotein translocase subunit SecA"/>
    <property type="match status" value="1"/>
</dbReference>
<protein>
    <submittedName>
        <fullName evidence="20">Uncharacterized protein</fullName>
    </submittedName>
</protein>
<dbReference type="Gene3D" id="3.90.1440.10">
    <property type="entry name" value="SecA, preprotein cross-linking domain"/>
    <property type="match status" value="1"/>
</dbReference>
<feature type="compositionally biased region" description="Basic and acidic residues" evidence="16">
    <location>
        <begin position="1067"/>
        <end position="1082"/>
    </location>
</feature>
<dbReference type="GO" id="GO:0005829">
    <property type="term" value="C:cytosol"/>
    <property type="evidence" value="ECO:0007669"/>
    <property type="project" value="TreeGrafter"/>
</dbReference>
<feature type="region of interest" description="Disordered" evidence="16">
    <location>
        <begin position="987"/>
        <end position="1102"/>
    </location>
</feature>
<evidence type="ECO:0000256" key="11">
    <source>
        <dbReference type="ARBA" id="ARBA00022927"/>
    </source>
</evidence>
<dbReference type="InterPro" id="IPR020937">
    <property type="entry name" value="SecA_CS"/>
</dbReference>
<dbReference type="SMART" id="SM00958">
    <property type="entry name" value="SecA_PP_bind"/>
    <property type="match status" value="1"/>
</dbReference>
<dbReference type="InterPro" id="IPR014018">
    <property type="entry name" value="SecA_motor_DEAD"/>
</dbReference>
<comment type="subcellular location">
    <subcellularLocation>
        <location evidence="2">Membrane</location>
        <topology evidence="2">Peripheral membrane protein</topology>
    </subcellularLocation>
</comment>
<keyword evidence="5" id="KW-1003">Cell membrane</keyword>
<dbReference type="PANTHER" id="PTHR30612:SF0">
    <property type="entry name" value="CHLOROPLAST PROTEIN-TRANSPORTING ATPASE"/>
    <property type="match status" value="1"/>
</dbReference>
<dbReference type="GO" id="GO:0043952">
    <property type="term" value="P:protein transport by the Sec complex"/>
    <property type="evidence" value="ECO:0007669"/>
    <property type="project" value="TreeGrafter"/>
</dbReference>
<evidence type="ECO:0000256" key="4">
    <source>
        <dbReference type="ARBA" id="ARBA00022448"/>
    </source>
</evidence>
<feature type="region of interest" description="Disordered" evidence="16">
    <location>
        <begin position="720"/>
        <end position="739"/>
    </location>
</feature>
<dbReference type="SUPFAM" id="SSF81767">
    <property type="entry name" value="Pre-protein crosslinking domain of SecA"/>
    <property type="match status" value="1"/>
</dbReference>
<evidence type="ECO:0000256" key="2">
    <source>
        <dbReference type="ARBA" id="ARBA00004170"/>
    </source>
</evidence>
<feature type="compositionally biased region" description="Low complexity" evidence="16">
    <location>
        <begin position="1013"/>
        <end position="1028"/>
    </location>
</feature>
<keyword evidence="4" id="KW-0813">Transport</keyword>
<dbReference type="InterPro" id="IPR001650">
    <property type="entry name" value="Helicase_C-like"/>
</dbReference>
<organism evidence="20">
    <name type="scientific">marine metagenome</name>
    <dbReference type="NCBI Taxonomy" id="408172"/>
    <lineage>
        <taxon>unclassified sequences</taxon>
        <taxon>metagenomes</taxon>
        <taxon>ecological metagenomes</taxon>
    </lineage>
</organism>
<feature type="domain" description="Helicase ATP-binding" evidence="17">
    <location>
        <begin position="145"/>
        <end position="304"/>
    </location>
</feature>
<dbReference type="InterPro" id="IPR014001">
    <property type="entry name" value="Helicase_ATP-bd"/>
</dbReference>
<dbReference type="PROSITE" id="PS51192">
    <property type="entry name" value="HELICASE_ATP_BIND_1"/>
    <property type="match status" value="1"/>
</dbReference>
<dbReference type="InterPro" id="IPR036266">
    <property type="entry name" value="SecA_Wing/Scaffold_sf"/>
</dbReference>
<evidence type="ECO:0000256" key="5">
    <source>
        <dbReference type="ARBA" id="ARBA00022475"/>
    </source>
</evidence>
<dbReference type="GO" id="GO:0006605">
    <property type="term" value="P:protein targeting"/>
    <property type="evidence" value="ECO:0007669"/>
    <property type="project" value="InterPro"/>
</dbReference>
<dbReference type="Gene3D" id="1.10.3060.10">
    <property type="entry name" value="Helical scaffold and wing domains of SecA"/>
    <property type="match status" value="1"/>
</dbReference>